<dbReference type="Gene3D" id="1.10.3720.10">
    <property type="entry name" value="MetI-like"/>
    <property type="match status" value="1"/>
</dbReference>
<dbReference type="SUPFAM" id="SSF160964">
    <property type="entry name" value="MalF N-terminal region-like"/>
    <property type="match status" value="1"/>
</dbReference>
<comment type="similarity">
    <text evidence="7">Belongs to the binding-protein-dependent transport system permease family.</text>
</comment>
<dbReference type="InterPro" id="IPR051393">
    <property type="entry name" value="ABC_transporter_permease"/>
</dbReference>
<keyword evidence="2 7" id="KW-0813">Transport</keyword>
<evidence type="ECO:0000313" key="9">
    <source>
        <dbReference type="EMBL" id="SHN04698.1"/>
    </source>
</evidence>
<evidence type="ECO:0000256" key="2">
    <source>
        <dbReference type="ARBA" id="ARBA00022448"/>
    </source>
</evidence>
<organism evidence="9 10">
    <name type="scientific">Roseibium suaedae</name>
    <dbReference type="NCBI Taxonomy" id="735517"/>
    <lineage>
        <taxon>Bacteria</taxon>
        <taxon>Pseudomonadati</taxon>
        <taxon>Pseudomonadota</taxon>
        <taxon>Alphaproteobacteria</taxon>
        <taxon>Hyphomicrobiales</taxon>
        <taxon>Stappiaceae</taxon>
        <taxon>Roseibium</taxon>
    </lineage>
</organism>
<dbReference type="PROSITE" id="PS50928">
    <property type="entry name" value="ABC_TM1"/>
    <property type="match status" value="1"/>
</dbReference>
<dbReference type="Pfam" id="PF00528">
    <property type="entry name" value="BPD_transp_1"/>
    <property type="match status" value="1"/>
</dbReference>
<feature type="domain" description="ABC transmembrane type-1" evidence="8">
    <location>
        <begin position="78"/>
        <end position="299"/>
    </location>
</feature>
<feature type="transmembrane region" description="Helical" evidence="7">
    <location>
        <begin position="76"/>
        <end position="100"/>
    </location>
</feature>
<dbReference type="SUPFAM" id="SSF161098">
    <property type="entry name" value="MetI-like"/>
    <property type="match status" value="1"/>
</dbReference>
<keyword evidence="3" id="KW-1003">Cell membrane</keyword>
<dbReference type="GO" id="GO:0005886">
    <property type="term" value="C:plasma membrane"/>
    <property type="evidence" value="ECO:0007669"/>
    <property type="project" value="UniProtKB-SubCell"/>
</dbReference>
<dbReference type="CDD" id="cd06261">
    <property type="entry name" value="TM_PBP2"/>
    <property type="match status" value="1"/>
</dbReference>
<keyword evidence="10" id="KW-1185">Reference proteome</keyword>
<dbReference type="Proteomes" id="UP000186002">
    <property type="component" value="Unassembled WGS sequence"/>
</dbReference>
<dbReference type="EMBL" id="FRBW01000005">
    <property type="protein sequence ID" value="SHN04698.1"/>
    <property type="molecule type" value="Genomic_DNA"/>
</dbReference>
<evidence type="ECO:0000313" key="10">
    <source>
        <dbReference type="Proteomes" id="UP000186002"/>
    </source>
</evidence>
<dbReference type="PANTHER" id="PTHR30193:SF37">
    <property type="entry name" value="INNER MEMBRANE ABC TRANSPORTER PERMEASE PROTEIN YCJO"/>
    <property type="match status" value="1"/>
</dbReference>
<protein>
    <submittedName>
        <fullName evidence="9">Lactose ABC transporter membrane protein</fullName>
    </submittedName>
</protein>
<accession>A0A1M7NLA3</accession>
<evidence type="ECO:0000256" key="3">
    <source>
        <dbReference type="ARBA" id="ARBA00022475"/>
    </source>
</evidence>
<sequence>MRTRHSMDKASPRLNRYFDVNGWLFVAPAVLLIAVFMVYPILYSLWMSFQTGRGMKMHFDLTANILRLFSDPMLGLALYNTMIFFIVQVPVMLILALLLATMLDDKRVRFRGLIRTAIFLPCVSSLVAYSVLFKSMFVQDGLVNTTLLDLGLISSPIPWMTDPFWSRVLIIIAITWRWTGYNMIFYLAALQNIDKSIHEAARIDGVPAYGRFFFLTVPMLKPVILFTTVTSTIGTLQLFDEVRNIMTSDAGGAAGPSNSALTLSVYIYNLTFKFMPNFGYAATVSYVIVIAVALLSLLQFYALRERT</sequence>
<evidence type="ECO:0000259" key="8">
    <source>
        <dbReference type="PROSITE" id="PS50928"/>
    </source>
</evidence>
<reference evidence="9 10" key="1">
    <citation type="submission" date="2016-11" db="EMBL/GenBank/DDBJ databases">
        <authorList>
            <person name="Jaros S."/>
            <person name="Januszkiewicz K."/>
            <person name="Wedrychowicz H."/>
        </authorList>
    </citation>
    <scope>NUCLEOTIDE SEQUENCE [LARGE SCALE GENOMIC DNA]</scope>
    <source>
        <strain evidence="9 10">DSM 22153</strain>
    </source>
</reference>
<dbReference type="InterPro" id="IPR000515">
    <property type="entry name" value="MetI-like"/>
</dbReference>
<evidence type="ECO:0000256" key="7">
    <source>
        <dbReference type="RuleBase" id="RU363032"/>
    </source>
</evidence>
<dbReference type="PANTHER" id="PTHR30193">
    <property type="entry name" value="ABC TRANSPORTER PERMEASE PROTEIN"/>
    <property type="match status" value="1"/>
</dbReference>
<name>A0A1M7NLA3_9HYPH</name>
<comment type="subcellular location">
    <subcellularLocation>
        <location evidence="1 7">Cell membrane</location>
        <topology evidence="1 7">Multi-pass membrane protein</topology>
    </subcellularLocation>
</comment>
<evidence type="ECO:0000256" key="1">
    <source>
        <dbReference type="ARBA" id="ARBA00004651"/>
    </source>
</evidence>
<keyword evidence="6 7" id="KW-0472">Membrane</keyword>
<evidence type="ECO:0000256" key="6">
    <source>
        <dbReference type="ARBA" id="ARBA00023136"/>
    </source>
</evidence>
<dbReference type="AlphaFoldDB" id="A0A1M7NLA3"/>
<dbReference type="InterPro" id="IPR035906">
    <property type="entry name" value="MetI-like_sf"/>
</dbReference>
<feature type="transmembrane region" description="Helical" evidence="7">
    <location>
        <begin position="164"/>
        <end position="188"/>
    </location>
</feature>
<evidence type="ECO:0000256" key="5">
    <source>
        <dbReference type="ARBA" id="ARBA00022989"/>
    </source>
</evidence>
<feature type="transmembrane region" description="Helical" evidence="7">
    <location>
        <begin position="278"/>
        <end position="303"/>
    </location>
</feature>
<evidence type="ECO:0000256" key="4">
    <source>
        <dbReference type="ARBA" id="ARBA00022692"/>
    </source>
</evidence>
<dbReference type="STRING" id="735517.SAMN05444272_3832"/>
<keyword evidence="4 7" id="KW-0812">Transmembrane</keyword>
<feature type="transmembrane region" description="Helical" evidence="7">
    <location>
        <begin position="21"/>
        <end position="46"/>
    </location>
</feature>
<dbReference type="GO" id="GO:0055085">
    <property type="term" value="P:transmembrane transport"/>
    <property type="evidence" value="ECO:0007669"/>
    <property type="project" value="InterPro"/>
</dbReference>
<feature type="transmembrane region" description="Helical" evidence="7">
    <location>
        <begin position="112"/>
        <end position="132"/>
    </location>
</feature>
<feature type="transmembrane region" description="Helical" evidence="7">
    <location>
        <begin position="209"/>
        <end position="229"/>
    </location>
</feature>
<keyword evidence="5 7" id="KW-1133">Transmembrane helix</keyword>
<proteinExistence type="inferred from homology"/>
<gene>
    <name evidence="9" type="ORF">SAMN05444272_3832</name>
</gene>